<evidence type="ECO:0000256" key="4">
    <source>
        <dbReference type="ARBA" id="ARBA00020071"/>
    </source>
</evidence>
<dbReference type="Gene3D" id="3.20.20.370">
    <property type="entry name" value="Glycoside hydrolase/deacetylase"/>
    <property type="match status" value="1"/>
</dbReference>
<evidence type="ECO:0000256" key="3">
    <source>
        <dbReference type="ARBA" id="ARBA00010973"/>
    </source>
</evidence>
<evidence type="ECO:0000256" key="2">
    <source>
        <dbReference type="ARBA" id="ARBA00004613"/>
    </source>
</evidence>
<organism evidence="8 9">
    <name type="scientific">Sphingobium phenoxybenzoativorans</name>
    <dbReference type="NCBI Taxonomy" id="1592790"/>
    <lineage>
        <taxon>Bacteria</taxon>
        <taxon>Pseudomonadati</taxon>
        <taxon>Pseudomonadota</taxon>
        <taxon>Alphaproteobacteria</taxon>
        <taxon>Sphingomonadales</taxon>
        <taxon>Sphingomonadaceae</taxon>
        <taxon>Sphingobium</taxon>
    </lineage>
</organism>
<dbReference type="SUPFAM" id="SSF88713">
    <property type="entry name" value="Glycoside hydrolase/deacetylase"/>
    <property type="match status" value="1"/>
</dbReference>
<dbReference type="RefSeq" id="WP_212609211.1">
    <property type="nucleotide sequence ID" value="NZ_CP073910.1"/>
</dbReference>
<comment type="similarity">
    <text evidence="3">Belongs to the polysaccharide deacetylase family.</text>
</comment>
<evidence type="ECO:0000259" key="7">
    <source>
        <dbReference type="Pfam" id="PF01522"/>
    </source>
</evidence>
<dbReference type="InterPro" id="IPR002509">
    <property type="entry name" value="NODB_dom"/>
</dbReference>
<feature type="domain" description="NodB homology" evidence="7">
    <location>
        <begin position="73"/>
        <end position="129"/>
    </location>
</feature>
<dbReference type="CDD" id="cd10918">
    <property type="entry name" value="CE4_NodB_like_5s_6s"/>
    <property type="match status" value="1"/>
</dbReference>
<name>A0A975K725_9SPHN</name>
<keyword evidence="5" id="KW-0732">Signal</keyword>
<dbReference type="PANTHER" id="PTHR34216">
    <property type="match status" value="1"/>
</dbReference>
<dbReference type="EMBL" id="CP073910">
    <property type="protein sequence ID" value="QUT05687.1"/>
    <property type="molecule type" value="Genomic_DNA"/>
</dbReference>
<dbReference type="InterPro" id="IPR011330">
    <property type="entry name" value="Glyco_hydro/deAcase_b/a-brl"/>
</dbReference>
<dbReference type="KEGG" id="spph:KFK14_22510"/>
<feature type="domain" description="NodB homology" evidence="7">
    <location>
        <begin position="216"/>
        <end position="289"/>
    </location>
</feature>
<evidence type="ECO:0000313" key="8">
    <source>
        <dbReference type="EMBL" id="QUT05687.1"/>
    </source>
</evidence>
<evidence type="ECO:0000256" key="5">
    <source>
        <dbReference type="ARBA" id="ARBA00022729"/>
    </source>
</evidence>
<evidence type="ECO:0000256" key="6">
    <source>
        <dbReference type="ARBA" id="ARBA00032976"/>
    </source>
</evidence>
<dbReference type="GO" id="GO:0005576">
    <property type="term" value="C:extracellular region"/>
    <property type="evidence" value="ECO:0007669"/>
    <property type="project" value="UniProtKB-SubCell"/>
</dbReference>
<reference evidence="8" key="1">
    <citation type="submission" date="2021-04" db="EMBL/GenBank/DDBJ databases">
        <title>Isolation of p-tert-butylphenol degrading bacteria Sphingobium phenoxybenzoativorans Tas13 from active sludge.</title>
        <authorList>
            <person name="Li Y."/>
        </authorList>
    </citation>
    <scope>NUCLEOTIDE SEQUENCE</scope>
    <source>
        <strain evidence="8">Tas13</strain>
    </source>
</reference>
<dbReference type="PANTHER" id="PTHR34216:SF3">
    <property type="entry name" value="POLY-BETA-1,6-N-ACETYL-D-GLUCOSAMINE N-DEACETYLASE"/>
    <property type="match status" value="1"/>
</dbReference>
<keyword evidence="9" id="KW-1185">Reference proteome</keyword>
<gene>
    <name evidence="8" type="ORF">KFK14_22510</name>
</gene>
<dbReference type="GO" id="GO:0016810">
    <property type="term" value="F:hydrolase activity, acting on carbon-nitrogen (but not peptide) bonds"/>
    <property type="evidence" value="ECO:0007669"/>
    <property type="project" value="InterPro"/>
</dbReference>
<dbReference type="GO" id="GO:0005975">
    <property type="term" value="P:carbohydrate metabolic process"/>
    <property type="evidence" value="ECO:0007669"/>
    <property type="project" value="InterPro"/>
</dbReference>
<evidence type="ECO:0000256" key="1">
    <source>
        <dbReference type="ARBA" id="ARBA00003236"/>
    </source>
</evidence>
<dbReference type="Pfam" id="PF01522">
    <property type="entry name" value="Polysacc_deac_1"/>
    <property type="match status" value="2"/>
</dbReference>
<dbReference type="InterPro" id="IPR051398">
    <property type="entry name" value="Polysacch_Deacetylase"/>
</dbReference>
<protein>
    <recommendedName>
        <fullName evidence="4">Chitooligosaccharide deacetylase</fullName>
    </recommendedName>
    <alternativeName>
        <fullName evidence="6">Nodulation protein B</fullName>
    </alternativeName>
</protein>
<accession>A0A975K725</accession>
<dbReference type="AlphaFoldDB" id="A0A975K725"/>
<proteinExistence type="inferred from homology"/>
<comment type="subcellular location">
    <subcellularLocation>
        <location evidence="2">Secreted</location>
    </subcellularLocation>
</comment>
<evidence type="ECO:0000313" key="9">
    <source>
        <dbReference type="Proteomes" id="UP000681425"/>
    </source>
</evidence>
<comment type="function">
    <text evidence="1">Is involved in generating a small heat-stable compound (Nod), an acylated oligomer of N-acetylglucosamine, that stimulates mitosis in various plant protoplasts.</text>
</comment>
<sequence length="329" mass="36453">MVRRRIARTLRSARAALGINVPVILMYHRIADESFDPWGLAVTPDRFRRQAEWLSRNRLVLPLPDFAHELQKGRLPARAVAITFDDGYACNGAMAAPILAAYNLASTVFLCPELITRGEECWWDDLERIILSSHSDRLDLDIGNGVQVVQLGPRDPGDRVWPTDSPAATARQKAYLSIWEKLLPLAAGAQRTVIAQLRDQVGISGEPRASHRLMDEAEITAAHRLGMAFGGHTLTHAALTARTDQELASEIQGSFAWCNMRNGAAPLSFAYPYGLLDDRAVDLAARSGFVCAVTTEQGRVRKDSSVFRLPRLRTENWTAVKLSRAMSKL</sequence>
<dbReference type="Proteomes" id="UP000681425">
    <property type="component" value="Chromosome"/>
</dbReference>